<dbReference type="InterPro" id="IPR018062">
    <property type="entry name" value="HTH_AraC-typ_CS"/>
</dbReference>
<feature type="domain" description="HTH araC/xylS-type" evidence="4">
    <location>
        <begin position="167"/>
        <end position="266"/>
    </location>
</feature>
<proteinExistence type="predicted"/>
<protein>
    <submittedName>
        <fullName evidence="5">AraC family transcriptional regulator</fullName>
    </submittedName>
</protein>
<keyword evidence="1" id="KW-0805">Transcription regulation</keyword>
<evidence type="ECO:0000256" key="1">
    <source>
        <dbReference type="ARBA" id="ARBA00023015"/>
    </source>
</evidence>
<dbReference type="InterPro" id="IPR020449">
    <property type="entry name" value="Tscrpt_reg_AraC-type_HTH"/>
</dbReference>
<dbReference type="AlphaFoldDB" id="A0A3D4S536"/>
<dbReference type="Gene3D" id="1.10.10.60">
    <property type="entry name" value="Homeodomain-like"/>
    <property type="match status" value="2"/>
</dbReference>
<dbReference type="GO" id="GO:0043565">
    <property type="term" value="F:sequence-specific DNA binding"/>
    <property type="evidence" value="ECO:0007669"/>
    <property type="project" value="InterPro"/>
</dbReference>
<evidence type="ECO:0000313" key="5">
    <source>
        <dbReference type="EMBL" id="HCS93929.1"/>
    </source>
</evidence>
<dbReference type="Gene3D" id="2.60.120.280">
    <property type="entry name" value="Regulatory protein AraC"/>
    <property type="match status" value="1"/>
</dbReference>
<organism evidence="5 6">
    <name type="scientific">Bavariicoccus seileri</name>
    <dbReference type="NCBI Taxonomy" id="549685"/>
    <lineage>
        <taxon>Bacteria</taxon>
        <taxon>Bacillati</taxon>
        <taxon>Bacillota</taxon>
        <taxon>Bacilli</taxon>
        <taxon>Lactobacillales</taxon>
        <taxon>Enterococcaceae</taxon>
        <taxon>Bavariicoccus</taxon>
    </lineage>
</organism>
<dbReference type="SUPFAM" id="SSF51215">
    <property type="entry name" value="Regulatory protein AraC"/>
    <property type="match status" value="1"/>
</dbReference>
<dbReference type="InterPro" id="IPR003313">
    <property type="entry name" value="AraC-bd"/>
</dbReference>
<dbReference type="PANTHER" id="PTHR43280:SF2">
    <property type="entry name" value="HTH-TYPE TRANSCRIPTIONAL REGULATOR EXSA"/>
    <property type="match status" value="1"/>
</dbReference>
<dbReference type="SUPFAM" id="SSF46689">
    <property type="entry name" value="Homeodomain-like"/>
    <property type="match status" value="2"/>
</dbReference>
<keyword evidence="3" id="KW-0804">Transcription</keyword>
<evidence type="ECO:0000256" key="3">
    <source>
        <dbReference type="ARBA" id="ARBA00023163"/>
    </source>
</evidence>
<dbReference type="InterPro" id="IPR037923">
    <property type="entry name" value="HTH-like"/>
</dbReference>
<sequence length="269" mass="30456">MPIYFQITPKSLPLAIESIGSSWRQEPIHRPHGYPVYHWLKTIKGAGTIAIGQQHIRLGVGQGILIPPTLPHSYDSTGTWLTQFVTFNGTLETSIASIVGTSSYLFKERFFDNHYDHFIDDTITAYETDCLKPFDAAVDCFSFLLSLSKDQAMQEQAGNSVYQDIIEPAIRKIQSTFSHELSVGQLAQELFISPQYLTRLFTKYTGKSTQDYITDYRLNKAKEYLINSPHQTISTIASKCGYSSPSRFSETFRKKNKLTPSAFRKLRGS</sequence>
<comment type="caution">
    <text evidence="5">The sequence shown here is derived from an EMBL/GenBank/DDBJ whole genome shotgun (WGS) entry which is preliminary data.</text>
</comment>
<dbReference type="PROSITE" id="PS01124">
    <property type="entry name" value="HTH_ARAC_FAMILY_2"/>
    <property type="match status" value="1"/>
</dbReference>
<gene>
    <name evidence="5" type="ORF">DIW15_04385</name>
</gene>
<accession>A0A3D4S536</accession>
<dbReference type="PRINTS" id="PR00032">
    <property type="entry name" value="HTHARAC"/>
</dbReference>
<dbReference type="PANTHER" id="PTHR43280">
    <property type="entry name" value="ARAC-FAMILY TRANSCRIPTIONAL REGULATOR"/>
    <property type="match status" value="1"/>
</dbReference>
<dbReference type="STRING" id="1121105.GCA_000421665_01727"/>
<dbReference type="InterPro" id="IPR009057">
    <property type="entry name" value="Homeodomain-like_sf"/>
</dbReference>
<name>A0A3D4S536_9ENTE</name>
<dbReference type="Pfam" id="PF02311">
    <property type="entry name" value="AraC_binding"/>
    <property type="match status" value="1"/>
</dbReference>
<dbReference type="InterPro" id="IPR018060">
    <property type="entry name" value="HTH_AraC"/>
</dbReference>
<dbReference type="SMART" id="SM00342">
    <property type="entry name" value="HTH_ARAC"/>
    <property type="match status" value="1"/>
</dbReference>
<dbReference type="Pfam" id="PF12833">
    <property type="entry name" value="HTH_18"/>
    <property type="match status" value="1"/>
</dbReference>
<dbReference type="PROSITE" id="PS00041">
    <property type="entry name" value="HTH_ARAC_FAMILY_1"/>
    <property type="match status" value="1"/>
</dbReference>
<dbReference type="GO" id="GO:0003700">
    <property type="term" value="F:DNA-binding transcription factor activity"/>
    <property type="evidence" value="ECO:0007669"/>
    <property type="project" value="InterPro"/>
</dbReference>
<reference evidence="5 6" key="1">
    <citation type="journal article" date="2018" name="Nat. Biotechnol.">
        <title>A standardized bacterial taxonomy based on genome phylogeny substantially revises the tree of life.</title>
        <authorList>
            <person name="Parks D.H."/>
            <person name="Chuvochina M."/>
            <person name="Waite D.W."/>
            <person name="Rinke C."/>
            <person name="Skarshewski A."/>
            <person name="Chaumeil P.A."/>
            <person name="Hugenholtz P."/>
        </authorList>
    </citation>
    <scope>NUCLEOTIDE SEQUENCE [LARGE SCALE GENOMIC DNA]</scope>
    <source>
        <strain evidence="5">UBA11306</strain>
    </source>
</reference>
<evidence type="ECO:0000313" key="6">
    <source>
        <dbReference type="Proteomes" id="UP000262195"/>
    </source>
</evidence>
<evidence type="ECO:0000256" key="2">
    <source>
        <dbReference type="ARBA" id="ARBA00023125"/>
    </source>
</evidence>
<dbReference type="EMBL" id="DQHO01000028">
    <property type="protein sequence ID" value="HCS93929.1"/>
    <property type="molecule type" value="Genomic_DNA"/>
</dbReference>
<dbReference type="Proteomes" id="UP000262195">
    <property type="component" value="Unassembled WGS sequence"/>
</dbReference>
<evidence type="ECO:0000259" key="4">
    <source>
        <dbReference type="PROSITE" id="PS01124"/>
    </source>
</evidence>
<keyword evidence="2" id="KW-0238">DNA-binding</keyword>